<name>A0AAP0F0U6_9MAGN</name>
<dbReference type="Proteomes" id="UP001420932">
    <property type="component" value="Unassembled WGS sequence"/>
</dbReference>
<feature type="region of interest" description="Disordered" evidence="1">
    <location>
        <begin position="107"/>
        <end position="128"/>
    </location>
</feature>
<dbReference type="AlphaFoldDB" id="A0AAP0F0U6"/>
<proteinExistence type="predicted"/>
<comment type="caution">
    <text evidence="2">The sequence shown here is derived from an EMBL/GenBank/DDBJ whole genome shotgun (WGS) entry which is preliminary data.</text>
</comment>
<gene>
    <name evidence="2" type="ORF">Syun_025589</name>
</gene>
<protein>
    <submittedName>
        <fullName evidence="2">Uncharacterized protein</fullName>
    </submittedName>
</protein>
<evidence type="ECO:0000313" key="3">
    <source>
        <dbReference type="Proteomes" id="UP001420932"/>
    </source>
</evidence>
<dbReference type="EMBL" id="JBBNAF010000011">
    <property type="protein sequence ID" value="KAK9098544.1"/>
    <property type="molecule type" value="Genomic_DNA"/>
</dbReference>
<evidence type="ECO:0000256" key="1">
    <source>
        <dbReference type="SAM" id="MobiDB-lite"/>
    </source>
</evidence>
<reference evidence="2 3" key="1">
    <citation type="submission" date="2024-01" db="EMBL/GenBank/DDBJ databases">
        <title>Genome assemblies of Stephania.</title>
        <authorList>
            <person name="Yang L."/>
        </authorList>
    </citation>
    <scope>NUCLEOTIDE SEQUENCE [LARGE SCALE GENOMIC DNA]</scope>
    <source>
        <strain evidence="2">YNDBR</strain>
        <tissue evidence="2">Leaf</tissue>
    </source>
</reference>
<evidence type="ECO:0000313" key="2">
    <source>
        <dbReference type="EMBL" id="KAK9098544.1"/>
    </source>
</evidence>
<keyword evidence="3" id="KW-1185">Reference proteome</keyword>
<sequence>MTERLRNGAVLVYEYGTKQTFSVVVDSRAIPWLMKVVKEGVGAFQTKVNSEIKYWHEGMVTISLQKVYNERGTGGYPAKVSIEKVRIEDCGVDSTQIRELPRAFGAEERVTEEQTTGERDNELLMERA</sequence>
<organism evidence="2 3">
    <name type="scientific">Stephania yunnanensis</name>
    <dbReference type="NCBI Taxonomy" id="152371"/>
    <lineage>
        <taxon>Eukaryota</taxon>
        <taxon>Viridiplantae</taxon>
        <taxon>Streptophyta</taxon>
        <taxon>Embryophyta</taxon>
        <taxon>Tracheophyta</taxon>
        <taxon>Spermatophyta</taxon>
        <taxon>Magnoliopsida</taxon>
        <taxon>Ranunculales</taxon>
        <taxon>Menispermaceae</taxon>
        <taxon>Menispermoideae</taxon>
        <taxon>Cissampelideae</taxon>
        <taxon>Stephania</taxon>
    </lineage>
</organism>
<accession>A0AAP0F0U6</accession>